<evidence type="ECO:0000313" key="9">
    <source>
        <dbReference type="Proteomes" id="UP000006813"/>
    </source>
</evidence>
<name>G5BI66_HETGA</name>
<evidence type="ECO:0000256" key="4">
    <source>
        <dbReference type="ARBA" id="ARBA00023125"/>
    </source>
</evidence>
<dbReference type="GO" id="GO:0003723">
    <property type="term" value="F:RNA binding"/>
    <property type="evidence" value="ECO:0007669"/>
    <property type="project" value="InterPro"/>
</dbReference>
<dbReference type="Pfam" id="PF15337">
    <property type="entry name" value="Vasculin"/>
    <property type="match status" value="1"/>
</dbReference>
<keyword evidence="4" id="KW-0238">DNA-binding</keyword>
<comment type="subcellular location">
    <subcellularLocation>
        <location evidence="1">Nucleus</location>
    </subcellularLocation>
</comment>
<dbReference type="AlphaFoldDB" id="G5BI66"/>
<evidence type="ECO:0000256" key="1">
    <source>
        <dbReference type="ARBA" id="ARBA00004123"/>
    </source>
</evidence>
<dbReference type="PANTHER" id="PTHR14339:SF10">
    <property type="entry name" value="VASCULIN-LIKE PROTEIN 1"/>
    <property type="match status" value="1"/>
</dbReference>
<dbReference type="GO" id="GO:0003677">
    <property type="term" value="F:DNA binding"/>
    <property type="evidence" value="ECO:0007669"/>
    <property type="project" value="UniProtKB-KW"/>
</dbReference>
<comment type="similarity">
    <text evidence="2">Belongs to the vasculin family.</text>
</comment>
<feature type="compositionally biased region" description="Low complexity" evidence="7">
    <location>
        <begin position="41"/>
        <end position="59"/>
    </location>
</feature>
<evidence type="ECO:0000256" key="3">
    <source>
        <dbReference type="ARBA" id="ARBA00023015"/>
    </source>
</evidence>
<organism evidence="8 9">
    <name type="scientific">Heterocephalus glaber</name>
    <name type="common">Naked mole rat</name>
    <dbReference type="NCBI Taxonomy" id="10181"/>
    <lineage>
        <taxon>Eukaryota</taxon>
        <taxon>Metazoa</taxon>
        <taxon>Chordata</taxon>
        <taxon>Craniata</taxon>
        <taxon>Vertebrata</taxon>
        <taxon>Euteleostomi</taxon>
        <taxon>Mammalia</taxon>
        <taxon>Eutheria</taxon>
        <taxon>Euarchontoglires</taxon>
        <taxon>Glires</taxon>
        <taxon>Rodentia</taxon>
        <taxon>Hystricomorpha</taxon>
        <taxon>Bathyergidae</taxon>
        <taxon>Heterocephalus</taxon>
    </lineage>
</organism>
<protein>
    <submittedName>
        <fullName evidence="8">Vasculin-like protein 1</fullName>
    </submittedName>
</protein>
<feature type="region of interest" description="Disordered" evidence="7">
    <location>
        <begin position="166"/>
        <end position="193"/>
    </location>
</feature>
<keyword evidence="6" id="KW-0539">Nucleus</keyword>
<reference evidence="8 9" key="1">
    <citation type="journal article" date="2011" name="Nature">
        <title>Genome sequencing reveals insights into physiology and longevity of the naked mole rat.</title>
        <authorList>
            <person name="Kim E.B."/>
            <person name="Fang X."/>
            <person name="Fushan A.A."/>
            <person name="Huang Z."/>
            <person name="Lobanov A.V."/>
            <person name="Han L."/>
            <person name="Marino S.M."/>
            <person name="Sun X."/>
            <person name="Turanov A.A."/>
            <person name="Yang P."/>
            <person name="Yim S.H."/>
            <person name="Zhao X."/>
            <person name="Kasaikina M.V."/>
            <person name="Stoletzki N."/>
            <person name="Peng C."/>
            <person name="Polak P."/>
            <person name="Xiong Z."/>
            <person name="Kiezun A."/>
            <person name="Zhu Y."/>
            <person name="Chen Y."/>
            <person name="Kryukov G.V."/>
            <person name="Zhang Q."/>
            <person name="Peshkin L."/>
            <person name="Yang L."/>
            <person name="Bronson R.T."/>
            <person name="Buffenstein R."/>
            <person name="Wang B."/>
            <person name="Han C."/>
            <person name="Li Q."/>
            <person name="Chen L."/>
            <person name="Zhao W."/>
            <person name="Sunyaev S.R."/>
            <person name="Park T.J."/>
            <person name="Zhang G."/>
            <person name="Wang J."/>
            <person name="Gladyshev V.N."/>
        </authorList>
    </citation>
    <scope>NUCLEOTIDE SEQUENCE [LARGE SCALE GENOMIC DNA]</scope>
</reference>
<evidence type="ECO:0000256" key="7">
    <source>
        <dbReference type="SAM" id="MobiDB-lite"/>
    </source>
</evidence>
<evidence type="ECO:0000313" key="8">
    <source>
        <dbReference type="EMBL" id="EHB08977.1"/>
    </source>
</evidence>
<dbReference type="PANTHER" id="PTHR14339">
    <property type="entry name" value="VASCULIN"/>
    <property type="match status" value="1"/>
</dbReference>
<feature type="region of interest" description="Disordered" evidence="7">
    <location>
        <begin position="37"/>
        <end position="113"/>
    </location>
</feature>
<dbReference type="GO" id="GO:0005634">
    <property type="term" value="C:nucleus"/>
    <property type="evidence" value="ECO:0007669"/>
    <property type="project" value="UniProtKB-SubCell"/>
</dbReference>
<accession>G5BI66</accession>
<dbReference type="EMBL" id="JH170413">
    <property type="protein sequence ID" value="EHB08977.1"/>
    <property type="molecule type" value="Genomic_DNA"/>
</dbReference>
<evidence type="ECO:0000256" key="5">
    <source>
        <dbReference type="ARBA" id="ARBA00023163"/>
    </source>
</evidence>
<keyword evidence="3" id="KW-0805">Transcription regulation</keyword>
<dbReference type="InterPro" id="IPR028128">
    <property type="entry name" value="Vasculin_fam"/>
</dbReference>
<feature type="compositionally biased region" description="Basic and acidic residues" evidence="7">
    <location>
        <begin position="68"/>
        <end position="113"/>
    </location>
</feature>
<feature type="compositionally biased region" description="Basic and acidic residues" evidence="7">
    <location>
        <begin position="170"/>
        <end position="193"/>
    </location>
</feature>
<evidence type="ECO:0000256" key="6">
    <source>
        <dbReference type="ARBA" id="ARBA00023242"/>
    </source>
</evidence>
<dbReference type="Proteomes" id="UP000006813">
    <property type="component" value="Unassembled WGS sequence"/>
</dbReference>
<dbReference type="InParanoid" id="G5BI66"/>
<gene>
    <name evidence="8" type="ORF">GW7_16871</name>
</gene>
<dbReference type="GO" id="GO:0045893">
    <property type="term" value="P:positive regulation of DNA-templated transcription"/>
    <property type="evidence" value="ECO:0007669"/>
    <property type="project" value="InterPro"/>
</dbReference>
<proteinExistence type="inferred from homology"/>
<sequence>MHGKLTEWNTNQGPFPLAGSLLLPIQCVTKPVVLASGAGLSSPKESPSSSNPPGEISSSRLTKLTRGTTDRKSEFLKPLKDDRNGDFSESRDCDKLEDLEDHSTPEPKENGEEAVFRMVSLSPHCGRKGEHELKELYVKAEQLRSSNGFGKKGFWQSRSVSLFSPWRRTGKAELEESDTEASRRETSDGDAWK</sequence>
<keyword evidence="5" id="KW-0804">Transcription</keyword>
<dbReference type="GO" id="GO:0006351">
    <property type="term" value="P:DNA-templated transcription"/>
    <property type="evidence" value="ECO:0007669"/>
    <property type="project" value="InterPro"/>
</dbReference>
<evidence type="ECO:0000256" key="2">
    <source>
        <dbReference type="ARBA" id="ARBA00010099"/>
    </source>
</evidence>